<keyword evidence="3 6" id="KW-0812">Transmembrane</keyword>
<evidence type="ECO:0000256" key="3">
    <source>
        <dbReference type="ARBA" id="ARBA00022692"/>
    </source>
</evidence>
<evidence type="ECO:0000256" key="2">
    <source>
        <dbReference type="ARBA" id="ARBA00022448"/>
    </source>
</evidence>
<reference evidence="7 8" key="1">
    <citation type="journal article" date="2011" name="Proc. Natl. Acad. Sci. U.S.A.">
        <title>Evolutionary erosion of yeast sex chromosomes by mating-type switching accidents.</title>
        <authorList>
            <person name="Gordon J.L."/>
            <person name="Armisen D."/>
            <person name="Proux-Wera E."/>
            <person name="Oheigeartaigh S.S."/>
            <person name="Byrne K.P."/>
            <person name="Wolfe K.H."/>
        </authorList>
    </citation>
    <scope>NUCLEOTIDE SEQUENCE [LARGE SCALE GENOMIC DNA]</scope>
    <source>
        <strain evidence="8">ATCC 10662 / CBS 1146 / NBRC 0425 / NCYC 2629 / NRRL Y-866</strain>
    </source>
</reference>
<evidence type="ECO:0000256" key="4">
    <source>
        <dbReference type="ARBA" id="ARBA00022989"/>
    </source>
</evidence>
<evidence type="ECO:0000313" key="8">
    <source>
        <dbReference type="Proteomes" id="UP000005627"/>
    </source>
</evidence>
<dbReference type="PANTHER" id="PTHR43791">
    <property type="entry name" value="PERMEASE-RELATED"/>
    <property type="match status" value="1"/>
</dbReference>
<feature type="transmembrane region" description="Helical" evidence="6">
    <location>
        <begin position="507"/>
        <end position="528"/>
    </location>
</feature>
<feature type="transmembrane region" description="Helical" evidence="6">
    <location>
        <begin position="267"/>
        <end position="287"/>
    </location>
</feature>
<dbReference type="eggNOG" id="KOG2533">
    <property type="taxonomic scope" value="Eukaryota"/>
</dbReference>
<dbReference type="InParanoid" id="G8ZYA1"/>
<dbReference type="GO" id="GO:0016020">
    <property type="term" value="C:membrane"/>
    <property type="evidence" value="ECO:0007669"/>
    <property type="project" value="UniProtKB-SubCell"/>
</dbReference>
<dbReference type="KEGG" id="tdl:TDEL_0G05010"/>
<proteinExistence type="predicted"/>
<evidence type="ECO:0000256" key="6">
    <source>
        <dbReference type="SAM" id="Phobius"/>
    </source>
</evidence>
<dbReference type="RefSeq" id="XP_003683079.1">
    <property type="nucleotide sequence ID" value="XM_003683031.1"/>
</dbReference>
<feature type="transmembrane region" description="Helical" evidence="6">
    <location>
        <begin position="236"/>
        <end position="255"/>
    </location>
</feature>
<evidence type="ECO:0000256" key="1">
    <source>
        <dbReference type="ARBA" id="ARBA00004141"/>
    </source>
</evidence>
<dbReference type="AlphaFoldDB" id="G8ZYA1"/>
<comment type="subcellular location">
    <subcellularLocation>
        <location evidence="1">Membrane</location>
        <topology evidence="1">Multi-pass membrane protein</topology>
    </subcellularLocation>
</comment>
<feature type="transmembrane region" description="Helical" evidence="6">
    <location>
        <begin position="443"/>
        <end position="463"/>
    </location>
</feature>
<dbReference type="FunCoup" id="G8ZYA1">
    <property type="interactions" value="71"/>
</dbReference>
<dbReference type="Proteomes" id="UP000005627">
    <property type="component" value="Chromosome 7"/>
</dbReference>
<protein>
    <recommendedName>
        <fullName evidence="9">Major facilitator superfamily (MFS) profile domain-containing protein</fullName>
    </recommendedName>
</protein>
<evidence type="ECO:0000313" key="7">
    <source>
        <dbReference type="EMBL" id="CCE93868.1"/>
    </source>
</evidence>
<gene>
    <name evidence="7" type="primary">TDEL0G05010</name>
    <name evidence="7" type="ORF">TDEL_0G05010</name>
</gene>
<evidence type="ECO:0008006" key="9">
    <source>
        <dbReference type="Google" id="ProtNLM"/>
    </source>
</evidence>
<dbReference type="OrthoDB" id="1935484at2759"/>
<dbReference type="GeneID" id="11505320"/>
<feature type="transmembrane region" description="Helical" evidence="6">
    <location>
        <begin position="475"/>
        <end position="495"/>
    </location>
</feature>
<evidence type="ECO:0000256" key="5">
    <source>
        <dbReference type="ARBA" id="ARBA00023136"/>
    </source>
</evidence>
<keyword evidence="4 6" id="KW-1133">Transmembrane helix</keyword>
<dbReference type="Gene3D" id="1.20.1250.20">
    <property type="entry name" value="MFS general substrate transporter like domains"/>
    <property type="match status" value="2"/>
</dbReference>
<dbReference type="HOGENOM" id="CLU_001265_2_2_1"/>
<name>G8ZYA1_TORDE</name>
<dbReference type="FunFam" id="1.20.1250.20:FF:000106">
    <property type="entry name" value="MFS transporter, putative"/>
    <property type="match status" value="1"/>
</dbReference>
<dbReference type="PANTHER" id="PTHR43791:SF29">
    <property type="entry name" value="MAJOR FACILITATOR SUPERFAMILY (MFS) PROFILE DOMAIN-CONTAINING PROTEIN"/>
    <property type="match status" value="1"/>
</dbReference>
<dbReference type="EMBL" id="HE616748">
    <property type="protein sequence ID" value="CCE93868.1"/>
    <property type="molecule type" value="Genomic_DNA"/>
</dbReference>
<organism evidence="7 8">
    <name type="scientific">Torulaspora delbrueckii</name>
    <name type="common">Yeast</name>
    <name type="synonym">Candida colliculosa</name>
    <dbReference type="NCBI Taxonomy" id="4950"/>
    <lineage>
        <taxon>Eukaryota</taxon>
        <taxon>Fungi</taxon>
        <taxon>Dikarya</taxon>
        <taxon>Ascomycota</taxon>
        <taxon>Saccharomycotina</taxon>
        <taxon>Saccharomycetes</taxon>
        <taxon>Saccharomycetales</taxon>
        <taxon>Saccharomycetaceae</taxon>
        <taxon>Torulaspora</taxon>
    </lineage>
</organism>
<sequence>MASKLISKLIPALSIPSKESRRSSEASIVDDQELTGKDKDVFITYRDEESLSSSSTDDHVFKDPQIADHYKDLYESTDYECRHLFDPELTWTEEEEKKVVRKNDWYVTFWAFIMFIALDFDRYNISQALSANMLDHLHLTTEDYNLGNTINLVCFLASELPSQLISKKLGADIWIPTQLCLWSAVSMCQAAMTTRAGFLATRGLLGALQGGFICDVCLWMSYFFTSKELPFRLSLFYIANPMTSVWSSLLSFALLKIKTGGLMDQSFRWLFLIEGIFTFAVGVISFFKMPASAAQTKSWFRKEGWYTDREEKIVVNRVLRDDPNKGDMNNRQPVSLKELWMSLTDYDLLPIYIVRLFTDIGATPLKNYMTLTLRKLGFSTYKTNALTIPYDVFSTISMVAMGYFSEKINDRAFLCMSSSIWILACLIPLRYWPGSQVDVWGTYAILTALLSQPSIWALSISWCSANSNSVRSRAVSAALVNMFSQTANIIAANIYRDDDKPLYHRGNTQLIGIAFGAVGACLVAKLYYKYRNKQRDAVWNKMTLEEQEKYRLSTIDIGNKRLDFRFTH</sequence>
<dbReference type="SUPFAM" id="SSF103473">
    <property type="entry name" value="MFS general substrate transporter"/>
    <property type="match status" value="1"/>
</dbReference>
<feature type="transmembrane region" description="Helical" evidence="6">
    <location>
        <begin position="204"/>
        <end position="224"/>
    </location>
</feature>
<dbReference type="InterPro" id="IPR011701">
    <property type="entry name" value="MFS"/>
</dbReference>
<keyword evidence="5 6" id="KW-0472">Membrane</keyword>
<keyword evidence="8" id="KW-1185">Reference proteome</keyword>
<dbReference type="InterPro" id="IPR036259">
    <property type="entry name" value="MFS_trans_sf"/>
</dbReference>
<feature type="transmembrane region" description="Helical" evidence="6">
    <location>
        <begin position="412"/>
        <end position="431"/>
    </location>
</feature>
<dbReference type="GO" id="GO:0022857">
    <property type="term" value="F:transmembrane transporter activity"/>
    <property type="evidence" value="ECO:0007669"/>
    <property type="project" value="InterPro"/>
</dbReference>
<keyword evidence="2" id="KW-0813">Transport</keyword>
<dbReference type="Pfam" id="PF07690">
    <property type="entry name" value="MFS_1"/>
    <property type="match status" value="1"/>
</dbReference>
<accession>G8ZYA1</accession>